<keyword evidence="2" id="KW-0227">DNA damage</keyword>
<dbReference type="GO" id="GO:0003677">
    <property type="term" value="F:DNA binding"/>
    <property type="evidence" value="ECO:0007669"/>
    <property type="project" value="UniProtKB-KW"/>
</dbReference>
<dbReference type="SMART" id="SM00487">
    <property type="entry name" value="DEXDc"/>
    <property type="match status" value="1"/>
</dbReference>
<dbReference type="Pfam" id="PF08494">
    <property type="entry name" value="DEAD_assoc"/>
    <property type="match status" value="1"/>
</dbReference>
<evidence type="ECO:0000259" key="12">
    <source>
        <dbReference type="PROSITE" id="PS51194"/>
    </source>
</evidence>
<dbReference type="CDD" id="cd18796">
    <property type="entry name" value="SF2_C_LHR"/>
    <property type="match status" value="1"/>
</dbReference>
<dbReference type="InterPro" id="IPR027417">
    <property type="entry name" value="P-loop_NTPase"/>
</dbReference>
<dbReference type="GO" id="GO:0004386">
    <property type="term" value="F:helicase activity"/>
    <property type="evidence" value="ECO:0007669"/>
    <property type="project" value="UniProtKB-KW"/>
</dbReference>
<dbReference type="Pfam" id="PF00271">
    <property type="entry name" value="Helicase_C"/>
    <property type="match status" value="1"/>
</dbReference>
<dbReference type="eggNOG" id="COG1201">
    <property type="taxonomic scope" value="Bacteria"/>
</dbReference>
<keyword evidence="4" id="KW-0347">Helicase</keyword>
<protein>
    <submittedName>
        <fullName evidence="13">DNA ligase-associated DEXH box helicase</fullName>
    </submittedName>
</protein>
<feature type="compositionally biased region" description="Basic and acidic residues" evidence="10">
    <location>
        <begin position="251"/>
        <end position="266"/>
    </location>
</feature>
<evidence type="ECO:0000313" key="13">
    <source>
        <dbReference type="EMBL" id="ANF55687.1"/>
    </source>
</evidence>
<evidence type="ECO:0000256" key="9">
    <source>
        <dbReference type="ARBA" id="ARBA00093467"/>
    </source>
</evidence>
<evidence type="ECO:0000256" key="5">
    <source>
        <dbReference type="ARBA" id="ARBA00022840"/>
    </source>
</evidence>
<evidence type="ECO:0000256" key="8">
    <source>
        <dbReference type="ARBA" id="ARBA00023235"/>
    </source>
</evidence>
<dbReference type="GO" id="GO:0016887">
    <property type="term" value="F:ATP hydrolysis activity"/>
    <property type="evidence" value="ECO:0007669"/>
    <property type="project" value="TreeGrafter"/>
</dbReference>
<evidence type="ECO:0000256" key="6">
    <source>
        <dbReference type="ARBA" id="ARBA00023125"/>
    </source>
</evidence>
<dbReference type="Proteomes" id="UP000077603">
    <property type="component" value="Chromosome"/>
</dbReference>
<keyword evidence="14" id="KW-1185">Reference proteome</keyword>
<name>A0A172Y8Z7_9CAUL</name>
<dbReference type="GO" id="GO:0005524">
    <property type="term" value="F:ATP binding"/>
    <property type="evidence" value="ECO:0007669"/>
    <property type="project" value="UniProtKB-KW"/>
</dbReference>
<evidence type="ECO:0000256" key="10">
    <source>
        <dbReference type="SAM" id="MobiDB-lite"/>
    </source>
</evidence>
<evidence type="ECO:0000256" key="7">
    <source>
        <dbReference type="ARBA" id="ARBA00023204"/>
    </source>
</evidence>
<dbReference type="Pfam" id="PF00270">
    <property type="entry name" value="DEAD"/>
    <property type="match status" value="1"/>
</dbReference>
<dbReference type="InterPro" id="IPR013701">
    <property type="entry name" value="Lhr-like_DEAD/DEAH_assoc"/>
</dbReference>
<dbReference type="OrthoDB" id="9815222at2"/>
<dbReference type="STRING" id="588932.DA69_13650"/>
<keyword evidence="13" id="KW-0436">Ligase</keyword>
<dbReference type="InterPro" id="IPR045628">
    <property type="entry name" value="Lhr_WH_dom"/>
</dbReference>
<dbReference type="RefSeq" id="WP_025976638.1">
    <property type="nucleotide sequence ID" value="NZ_CP015614.1"/>
</dbReference>
<reference evidence="13 14" key="1">
    <citation type="journal article" date="2014" name="Genome Announc.">
        <title>Genome Sequence of a Promising Hydrogen-Producing Facultative Anaerobic Bacterium, Brevundimonas naejangsanensis Strain B1.</title>
        <authorList>
            <person name="Su H."/>
            <person name="Zhang T."/>
            <person name="Bao M."/>
            <person name="Jiang Y."/>
            <person name="Wang Y."/>
            <person name="Tan T."/>
        </authorList>
    </citation>
    <scope>NUCLEOTIDE SEQUENCE [LARGE SCALE GENOMIC DNA]</scope>
    <source>
        <strain evidence="13 14">B1</strain>
    </source>
</reference>
<dbReference type="PANTHER" id="PTHR47962">
    <property type="entry name" value="ATP-DEPENDENT HELICASE LHR-RELATED-RELATED"/>
    <property type="match status" value="1"/>
</dbReference>
<sequence>MTTPRTATLPPLFADWFAGRGWSPRRHQLEMVAAAQAGQHALLVAPTGGGKTLAGFLPSLIDLAERGPRPETGPGSGVHTLYLSPLKALTTDVERNLMTPIREIGLNIHVESRTGDTKQSKKQRQRDFPPDILLTTPEQLALFCAWEGARDYFADLKCVVLDEVHAIWSGKRGDLLALGLARLQAFAPQMRRVALSATVDDPQKIADWLSPSPPRLQTFAPQMRRVALSATVDDPAKIADWLSPSPLVGEGGRRSRSDEGDAENRLDAASLDQAAPSSLSLRDPPSPLRGEGVRVVLGDPGAPPVVDVLVSEGRVPWAGHTGVHAIPEVYDAIRRAELSLIFVNTRWQAEFVFQSLWAINEDDLPIALHHGSLAAEQRRKVEAAMARGDLKAVVCTSTLDLGIDWGDVDLVIQLAAPKGASRLVQRIGRANHRLDEPSRALMVPASRFEMLECQAAREAVAENAFDWEPEHTGTLDTLAQHVMGCACSEAFDLSDLYAEVTTAGPYRGLTYEAFEEVVDLVATGGYALRTYDRFARIVRTRDGKWKVRNAQMAQRHRMNVGAIVSAANLNVRVAGRRGGGKHLVAGRKVGEAEEWYFEQMTPGDTFVFAGQVWAFQGIAGTDALVAPAVDKDPKIPSYGGSKFPLGTSLAERVRRMVQDRDHWRVLPSDVQEWLELQELRSAIPEAQTLLVETFPRGTRHFLVAHPFEGRLAHTTLAMLLTRRLDRMGVGPLGFVVTDYSLAIWSIRPMDDIDLDALFEPDMLGDDLEAWLEESFMMKRSFRNCALISGLIEQRQPGAEKTGRQVTFSTDLIYDVLRRHQPDHLLLRTARADAATGLLDVARLGQLLSRIHGRIVHKALDRPSPFSVPVLVQIGRERVGGDAAEMILDESAEALIAEVMEDAPEALKGAA</sequence>
<keyword evidence="5" id="KW-0067">ATP-binding</keyword>
<comment type="similarity">
    <text evidence="9">Belongs to the Lhr helicase family. Lhr-Core subfamily.</text>
</comment>
<dbReference type="GO" id="GO:0016874">
    <property type="term" value="F:ligase activity"/>
    <property type="evidence" value="ECO:0007669"/>
    <property type="project" value="UniProtKB-KW"/>
</dbReference>
<dbReference type="Pfam" id="PF19306">
    <property type="entry name" value="WHD_Lhr"/>
    <property type="match status" value="1"/>
</dbReference>
<keyword evidence="3" id="KW-0378">Hydrolase</keyword>
<dbReference type="InterPro" id="IPR017170">
    <property type="entry name" value="Lhr-like"/>
</dbReference>
<evidence type="ECO:0000256" key="2">
    <source>
        <dbReference type="ARBA" id="ARBA00022763"/>
    </source>
</evidence>
<evidence type="ECO:0000256" key="4">
    <source>
        <dbReference type="ARBA" id="ARBA00022806"/>
    </source>
</evidence>
<organism evidence="13 14">
    <name type="scientific">Brevundimonas naejangsanensis</name>
    <dbReference type="NCBI Taxonomy" id="588932"/>
    <lineage>
        <taxon>Bacteria</taxon>
        <taxon>Pseudomonadati</taxon>
        <taxon>Pseudomonadota</taxon>
        <taxon>Alphaproteobacteria</taxon>
        <taxon>Caulobacterales</taxon>
        <taxon>Caulobacteraceae</taxon>
        <taxon>Brevundimonas</taxon>
    </lineage>
</organism>
<evidence type="ECO:0000313" key="14">
    <source>
        <dbReference type="Proteomes" id="UP000077603"/>
    </source>
</evidence>
<evidence type="ECO:0000256" key="3">
    <source>
        <dbReference type="ARBA" id="ARBA00022801"/>
    </source>
</evidence>
<dbReference type="PROSITE" id="PS51194">
    <property type="entry name" value="HELICASE_CTER"/>
    <property type="match status" value="1"/>
</dbReference>
<dbReference type="EMBL" id="CP015614">
    <property type="protein sequence ID" value="ANF55687.1"/>
    <property type="molecule type" value="Genomic_DNA"/>
</dbReference>
<dbReference type="InterPro" id="IPR014001">
    <property type="entry name" value="Helicase_ATP-bd"/>
</dbReference>
<keyword evidence="7" id="KW-0234">DNA repair</keyword>
<keyword evidence="6" id="KW-0238">DNA-binding</keyword>
<dbReference type="GO" id="GO:0006281">
    <property type="term" value="P:DNA repair"/>
    <property type="evidence" value="ECO:0007669"/>
    <property type="project" value="UniProtKB-KW"/>
</dbReference>
<dbReference type="InterPro" id="IPR001650">
    <property type="entry name" value="Helicase_C-like"/>
</dbReference>
<keyword evidence="8" id="KW-0413">Isomerase</keyword>
<dbReference type="PANTHER" id="PTHR47962:SF3">
    <property type="entry name" value="LARGE ATP-DEPENDENT HELICASE-RELATED PROTEIN"/>
    <property type="match status" value="1"/>
</dbReference>
<dbReference type="PIRSF" id="PIRSF037307">
    <property type="entry name" value="Lhr-like_helic_prd"/>
    <property type="match status" value="1"/>
</dbReference>
<dbReference type="SMART" id="SM00490">
    <property type="entry name" value="HELICc"/>
    <property type="match status" value="1"/>
</dbReference>
<dbReference type="KEGG" id="bne:DA69_13650"/>
<feature type="domain" description="Helicase ATP-binding" evidence="11">
    <location>
        <begin position="32"/>
        <end position="217"/>
    </location>
</feature>
<dbReference type="PROSITE" id="PS51192">
    <property type="entry name" value="HELICASE_ATP_BIND_1"/>
    <property type="match status" value="1"/>
</dbReference>
<dbReference type="InterPro" id="IPR052511">
    <property type="entry name" value="ATP-dep_Helicase"/>
</dbReference>
<feature type="region of interest" description="Disordered" evidence="10">
    <location>
        <begin position="243"/>
        <end position="287"/>
    </location>
</feature>
<gene>
    <name evidence="13" type="ORF">DA69_13650</name>
</gene>
<dbReference type="InterPro" id="IPR011545">
    <property type="entry name" value="DEAD/DEAH_box_helicase_dom"/>
</dbReference>
<dbReference type="Gene3D" id="3.40.50.300">
    <property type="entry name" value="P-loop containing nucleotide triphosphate hydrolases"/>
    <property type="match status" value="2"/>
</dbReference>
<keyword evidence="1" id="KW-0547">Nucleotide-binding</keyword>
<evidence type="ECO:0000259" key="11">
    <source>
        <dbReference type="PROSITE" id="PS51192"/>
    </source>
</evidence>
<accession>A0A172Y8Z7</accession>
<dbReference type="AlphaFoldDB" id="A0A172Y8Z7"/>
<feature type="domain" description="Helicase C-terminal" evidence="12">
    <location>
        <begin position="325"/>
        <end position="472"/>
    </location>
</feature>
<proteinExistence type="inferred from homology"/>
<dbReference type="SUPFAM" id="SSF52540">
    <property type="entry name" value="P-loop containing nucleoside triphosphate hydrolases"/>
    <property type="match status" value="1"/>
</dbReference>
<evidence type="ECO:0000256" key="1">
    <source>
        <dbReference type="ARBA" id="ARBA00022741"/>
    </source>
</evidence>